<dbReference type="GO" id="GO:0018784">
    <property type="term" value="F:(S)-2-haloacid dehalogenase activity"/>
    <property type="evidence" value="ECO:0007669"/>
    <property type="project" value="UniProtKB-EC"/>
</dbReference>
<reference evidence="3 4" key="1">
    <citation type="journal article" date="2010" name="DNA Res.">
        <title>Bacterial lifestyle in a deep-sea hydrothermal vent chimney revealed by the genome sequence of the thermophilic bacterium Deferribacter desulfuricans SSM1.</title>
        <authorList>
            <person name="Takaki Y."/>
            <person name="Shimamura S."/>
            <person name="Nakagawa S."/>
            <person name="Fukuhara Y."/>
            <person name="Horikawa H."/>
            <person name="Ankai A."/>
            <person name="Harada T."/>
            <person name="Hosoyama A."/>
            <person name="Oguchi A."/>
            <person name="Fukui S."/>
            <person name="Fujita N."/>
            <person name="Takami H."/>
            <person name="Takai K."/>
        </authorList>
    </citation>
    <scope>NUCLEOTIDE SEQUENCE [LARGE SCALE GENOMIC DNA]</scope>
    <source>
        <strain evidence="4">DSM 14783 / JCM 11476 / NBRC 101012 / SSM1</strain>
    </source>
</reference>
<organism evidence="3 4">
    <name type="scientific">Deferribacter desulfuricans (strain DSM 14783 / JCM 11476 / NBRC 101012 / SSM1)</name>
    <dbReference type="NCBI Taxonomy" id="639282"/>
    <lineage>
        <taxon>Bacteria</taxon>
        <taxon>Pseudomonadati</taxon>
        <taxon>Deferribacterota</taxon>
        <taxon>Deferribacteres</taxon>
        <taxon>Deferribacterales</taxon>
        <taxon>Deferribacteraceae</taxon>
        <taxon>Deferribacter</taxon>
    </lineage>
</organism>
<name>D3PCQ8_DEFDS</name>
<dbReference type="PANTHER" id="PTHR43316:SF3">
    <property type="entry name" value="HALOACID DEHALOGENASE, TYPE II (AFU_ORTHOLOGUE AFUA_2G07750)-RELATED"/>
    <property type="match status" value="1"/>
</dbReference>
<dbReference type="HOGENOM" id="CLU_045011_3_2_0"/>
<gene>
    <name evidence="3" type="ordered locus">DEFDS_0907</name>
</gene>
<dbReference type="EMBL" id="AP011529">
    <property type="protein sequence ID" value="BAI80381.1"/>
    <property type="molecule type" value="Genomic_DNA"/>
</dbReference>
<evidence type="ECO:0000313" key="3">
    <source>
        <dbReference type="EMBL" id="BAI80381.1"/>
    </source>
</evidence>
<dbReference type="EC" id="3.8.1.2" evidence="3"/>
<dbReference type="InterPro" id="IPR051540">
    <property type="entry name" value="S-2-haloacid_dehalogenase"/>
</dbReference>
<dbReference type="SUPFAM" id="SSF56784">
    <property type="entry name" value="HAD-like"/>
    <property type="match status" value="1"/>
</dbReference>
<accession>D3PCQ8</accession>
<dbReference type="RefSeq" id="WP_013007628.1">
    <property type="nucleotide sequence ID" value="NC_013939.1"/>
</dbReference>
<dbReference type="Pfam" id="PF00702">
    <property type="entry name" value="Hydrolase"/>
    <property type="match status" value="1"/>
</dbReference>
<dbReference type="Proteomes" id="UP000001520">
    <property type="component" value="Chromosome"/>
</dbReference>
<dbReference type="NCBIfam" id="TIGR01493">
    <property type="entry name" value="HAD-SF-IA-v2"/>
    <property type="match status" value="1"/>
</dbReference>
<dbReference type="eggNOG" id="COG0546">
    <property type="taxonomic scope" value="Bacteria"/>
</dbReference>
<dbReference type="SFLD" id="SFLDS00003">
    <property type="entry name" value="Haloacid_Dehalogenase"/>
    <property type="match status" value="1"/>
</dbReference>
<proteinExistence type="inferred from homology"/>
<dbReference type="AlphaFoldDB" id="D3PCQ8"/>
<evidence type="ECO:0000256" key="2">
    <source>
        <dbReference type="ARBA" id="ARBA00022801"/>
    </source>
</evidence>
<dbReference type="PANTHER" id="PTHR43316">
    <property type="entry name" value="HYDROLASE, HALOACID DELAHOGENASE-RELATED"/>
    <property type="match status" value="1"/>
</dbReference>
<evidence type="ECO:0000313" key="4">
    <source>
        <dbReference type="Proteomes" id="UP000001520"/>
    </source>
</evidence>
<keyword evidence="4" id="KW-1185">Reference proteome</keyword>
<evidence type="ECO:0000256" key="1">
    <source>
        <dbReference type="ARBA" id="ARBA00008106"/>
    </source>
</evidence>
<dbReference type="InterPro" id="IPR036412">
    <property type="entry name" value="HAD-like_sf"/>
</dbReference>
<sequence length="182" mass="21405">MRSSKIIAFDIYGTLIDTKGIFNQILRLVKDEELALNVVDMWRQKQLEYSFRRGLMRNYVDFSICTKQALEYVIKYYNLDLSEVEIKNLLDIYKELPVFSDVKISLDKIKENNIRMYAFSNGKPDDLVELLKFNGIINYFDDIISVDPVKSFKPDPAVYLYLLRKTNGYHANVYMVPQTLLM</sequence>
<dbReference type="InterPro" id="IPR023198">
    <property type="entry name" value="PGP-like_dom2"/>
</dbReference>
<dbReference type="SFLD" id="SFLDG01129">
    <property type="entry name" value="C1.5:_HAD__Beta-PGM__Phosphata"/>
    <property type="match status" value="1"/>
</dbReference>
<dbReference type="PRINTS" id="PR00413">
    <property type="entry name" value="HADHALOGNASE"/>
</dbReference>
<comment type="similarity">
    <text evidence="1">Belongs to the HAD-like hydrolase superfamily. S-2-haloalkanoic acid dehalogenase family.</text>
</comment>
<dbReference type="NCBIfam" id="TIGR01428">
    <property type="entry name" value="HAD_type_II"/>
    <property type="match status" value="1"/>
</dbReference>
<keyword evidence="2 3" id="KW-0378">Hydrolase</keyword>
<dbReference type="KEGG" id="ddf:DEFDS_0907"/>
<dbReference type="Gene3D" id="3.40.50.1000">
    <property type="entry name" value="HAD superfamily/HAD-like"/>
    <property type="match status" value="1"/>
</dbReference>
<dbReference type="STRING" id="639282.DEFDS_0907"/>
<dbReference type="OrthoDB" id="264363at2"/>
<dbReference type="InterPro" id="IPR006439">
    <property type="entry name" value="HAD-SF_hydro_IA"/>
</dbReference>
<dbReference type="InterPro" id="IPR006328">
    <property type="entry name" value="2-HAD"/>
</dbReference>
<dbReference type="Gene3D" id="1.10.150.240">
    <property type="entry name" value="Putative phosphatase, domain 2"/>
    <property type="match status" value="1"/>
</dbReference>
<protein>
    <submittedName>
        <fullName evidence="3">2-haloacid dehalogenase</fullName>
        <ecNumber evidence="3">3.8.1.2</ecNumber>
    </submittedName>
</protein>
<dbReference type="InterPro" id="IPR023214">
    <property type="entry name" value="HAD_sf"/>
</dbReference>